<feature type="compositionally biased region" description="Low complexity" evidence="1">
    <location>
        <begin position="647"/>
        <end position="661"/>
    </location>
</feature>
<reference evidence="2 3" key="1">
    <citation type="submission" date="2023-07" db="EMBL/GenBank/DDBJ databases">
        <title>Sequencing the genomes of 1000 actinobacteria strains.</title>
        <authorList>
            <person name="Klenk H.-P."/>
        </authorList>
    </citation>
    <scope>NUCLEOTIDE SEQUENCE [LARGE SCALE GENOMIC DNA]</scope>
    <source>
        <strain evidence="2 3">DSM 43749</strain>
    </source>
</reference>
<feature type="region of interest" description="Disordered" evidence="1">
    <location>
        <begin position="603"/>
        <end position="681"/>
    </location>
</feature>
<dbReference type="Gene3D" id="3.90.176.10">
    <property type="entry name" value="Toxin ADP-ribosyltransferase, Chain A, domain 1"/>
    <property type="match status" value="1"/>
</dbReference>
<proteinExistence type="predicted"/>
<accession>A0ABU1PS41</accession>
<feature type="region of interest" description="Disordered" evidence="1">
    <location>
        <begin position="491"/>
        <end position="584"/>
    </location>
</feature>
<dbReference type="Proteomes" id="UP001268819">
    <property type="component" value="Unassembled WGS sequence"/>
</dbReference>
<evidence type="ECO:0000313" key="3">
    <source>
        <dbReference type="Proteomes" id="UP001268819"/>
    </source>
</evidence>
<gene>
    <name evidence="2" type="ORF">J2S66_001845</name>
</gene>
<evidence type="ECO:0000256" key="1">
    <source>
        <dbReference type="SAM" id="MobiDB-lite"/>
    </source>
</evidence>
<feature type="region of interest" description="Disordered" evidence="1">
    <location>
        <begin position="427"/>
        <end position="462"/>
    </location>
</feature>
<keyword evidence="3" id="KW-1185">Reference proteome</keyword>
<feature type="compositionally biased region" description="Pro residues" evidence="1">
    <location>
        <begin position="550"/>
        <end position="577"/>
    </location>
</feature>
<dbReference type="EMBL" id="JAVDSG010000001">
    <property type="protein sequence ID" value="MDR6593461.1"/>
    <property type="molecule type" value="Genomic_DNA"/>
</dbReference>
<protein>
    <submittedName>
        <fullName evidence="2">Uncharacterized protein</fullName>
    </submittedName>
</protein>
<feature type="compositionally biased region" description="Low complexity" evidence="1">
    <location>
        <begin position="437"/>
        <end position="456"/>
    </location>
</feature>
<evidence type="ECO:0000313" key="2">
    <source>
        <dbReference type="EMBL" id="MDR6593461.1"/>
    </source>
</evidence>
<sequence length="941" mass="98634">MSPMTERRGGVEMTSRMIGNALVVHPRDQLTPEARNLALVVAVDPHHDLVVVDLPTGSPFSAWESVADLMPRPRRGVRIVIGGRSRETTALAGQWLAERLNRPVIAPDGAILPGVGGSLFVDAGRHSGWIRFQPGKPPRWESKRFPKPIWESEALSDPVATSATGIAEPLGGGVWIRPACDDGQLRVHRARLQENLPCQPDVLTLVLGCPGAPSISFDDVARFWAGLPTQLKGRTRLLRYGQLSASDGGSSEQALTNFIGDELVWYTGLPVGSVVDPDVYTIRAGGAPGWRSAARELSYTPQPEGTTPPPRLVSHRPPVHGVSEVGPAVYWYAPDAVVEVVPAGMWVRPPEEPEHADSVRSTPVDPERHLMLFEAPDEATAGRMRALADDLVARLDPTTRWMSDVLPAAARAIVRPGVRSTGRAMAGIDEEPDREVAAAPPVAAPSASVPSVSAPPDGTRPGAPVVEAATEFVAGPVPTPVVDLVPVGHELDAETRRQPGIGSRLAPDRPTPDDAPVLPSSLRTESGFPATQGPSAAPTPTAPTPGASIPSPPPPPGPTPPVTPTPPPAVPDAPTAPPAAASPAPPVTVAPVAVPPAGVSPVAAPTTGGGAQAVPPVGTRPVGAPPLSGGADVQPPDTSAPPPRDQAPAGPAEATGPTGDTRPGPATRVQPVPAAAAAAVVPKRGLDDERTWLRKTLNQQFSSVANSVARVLSEHPSFQGSTGRSSDLLTDAVAVRLYLSPEGDGVDDALRTAVVGPHVPFARCAVSGLSRLPSHRGIAVFTTSMTEQEWELYRGRKLVTEWGFLNALSAPCARQEGDVDVLVWSMTGRRTRLLEPEVSGMTDRVLFVPGTSFKVLGLTEPAEGGRGRVLLRELAAGEIDATGRVDRNRVSLDELAAVALRGSADKWASASRDPRTPAYAVPRFHTLPGLVRSARAERSQA</sequence>
<feature type="compositionally biased region" description="Low complexity" evidence="1">
    <location>
        <begin position="671"/>
        <end position="681"/>
    </location>
</feature>
<name>A0ABU1PS41_9PSEU</name>
<feature type="compositionally biased region" description="Low complexity" evidence="1">
    <location>
        <begin position="529"/>
        <end position="549"/>
    </location>
</feature>
<dbReference type="RefSeq" id="WP_310306198.1">
    <property type="nucleotide sequence ID" value="NZ_BAAAXB010000001.1"/>
</dbReference>
<dbReference type="PRINTS" id="PR01217">
    <property type="entry name" value="PRICHEXTENSN"/>
</dbReference>
<organism evidence="2 3">
    <name type="scientific">Saccharothrix longispora</name>
    <dbReference type="NCBI Taxonomy" id="33920"/>
    <lineage>
        <taxon>Bacteria</taxon>
        <taxon>Bacillati</taxon>
        <taxon>Actinomycetota</taxon>
        <taxon>Actinomycetes</taxon>
        <taxon>Pseudonocardiales</taxon>
        <taxon>Pseudonocardiaceae</taxon>
        <taxon>Saccharothrix</taxon>
    </lineage>
</organism>
<comment type="caution">
    <text evidence="2">The sequence shown here is derived from an EMBL/GenBank/DDBJ whole genome shotgun (WGS) entry which is preliminary data.</text>
</comment>